<reference evidence="2" key="1">
    <citation type="submission" date="2015-01" db="EMBL/GenBank/DDBJ databases">
        <authorList>
            <person name="Aksoy S."/>
            <person name="Warren W."/>
            <person name="Wilson R.K."/>
        </authorList>
    </citation>
    <scope>NUCLEOTIDE SEQUENCE [LARGE SCALE GENOMIC DNA]</scope>
    <source>
        <strain evidence="2">IAEA</strain>
    </source>
</reference>
<accession>A0A1B0AYC2</accession>
<reference evidence="1" key="2">
    <citation type="submission" date="2020-05" db="UniProtKB">
        <authorList>
            <consortium name="EnsemblMetazoa"/>
        </authorList>
    </citation>
    <scope>IDENTIFICATION</scope>
    <source>
        <strain evidence="1">IAEA</strain>
    </source>
</reference>
<dbReference type="AlphaFoldDB" id="A0A1B0AYC2"/>
<sequence>MQNQRKRKRTTVINVTEVLARSTGKKRLEKTDAPTIRSDNVYAVISESANAELGLFTDIPGTYHWQQHSPPVEYRLIIVIGIFGSLSTTFAGKSAAKHQLP</sequence>
<protein>
    <submittedName>
        <fullName evidence="1">Uncharacterized protein</fullName>
    </submittedName>
</protein>
<keyword evidence="2" id="KW-1185">Reference proteome</keyword>
<organism evidence="1 2">
    <name type="scientific">Glossina palpalis gambiensis</name>
    <dbReference type="NCBI Taxonomy" id="67801"/>
    <lineage>
        <taxon>Eukaryota</taxon>
        <taxon>Metazoa</taxon>
        <taxon>Ecdysozoa</taxon>
        <taxon>Arthropoda</taxon>
        <taxon>Hexapoda</taxon>
        <taxon>Insecta</taxon>
        <taxon>Pterygota</taxon>
        <taxon>Neoptera</taxon>
        <taxon>Endopterygota</taxon>
        <taxon>Diptera</taxon>
        <taxon>Brachycera</taxon>
        <taxon>Muscomorpha</taxon>
        <taxon>Hippoboscoidea</taxon>
        <taxon>Glossinidae</taxon>
        <taxon>Glossina</taxon>
    </lineage>
</organism>
<dbReference type="EnsemblMetazoa" id="GPPI012756-RA">
    <property type="protein sequence ID" value="GPPI012756-PA"/>
    <property type="gene ID" value="GPPI012756"/>
</dbReference>
<dbReference type="VEuPathDB" id="VectorBase:GPPI012756"/>
<evidence type="ECO:0000313" key="2">
    <source>
        <dbReference type="Proteomes" id="UP000092460"/>
    </source>
</evidence>
<proteinExistence type="predicted"/>
<evidence type="ECO:0000313" key="1">
    <source>
        <dbReference type="EnsemblMetazoa" id="GPPI012756-PA"/>
    </source>
</evidence>
<name>A0A1B0AYC2_9MUSC</name>
<dbReference type="Proteomes" id="UP000092460">
    <property type="component" value="Unassembled WGS sequence"/>
</dbReference>
<dbReference type="EMBL" id="JXJN01005630">
    <property type="status" value="NOT_ANNOTATED_CDS"/>
    <property type="molecule type" value="Genomic_DNA"/>
</dbReference>
<dbReference type="EMBL" id="JXJN01005629">
    <property type="status" value="NOT_ANNOTATED_CDS"/>
    <property type="molecule type" value="Genomic_DNA"/>
</dbReference>